<evidence type="ECO:0000313" key="2">
    <source>
        <dbReference type="Proteomes" id="UP000526125"/>
    </source>
</evidence>
<dbReference type="AlphaFoldDB" id="A0A7Y6EZD5"/>
<organism evidence="1 2">
    <name type="scientific">Paenibacillus xylanilyticus</name>
    <dbReference type="NCBI Taxonomy" id="248903"/>
    <lineage>
        <taxon>Bacteria</taxon>
        <taxon>Bacillati</taxon>
        <taxon>Bacillota</taxon>
        <taxon>Bacilli</taxon>
        <taxon>Bacillales</taxon>
        <taxon>Paenibacillaceae</taxon>
        <taxon>Paenibacillus</taxon>
    </lineage>
</organism>
<protein>
    <submittedName>
        <fullName evidence="1">Uncharacterized protein</fullName>
    </submittedName>
</protein>
<name>A0A7Y6EZD5_9BACL</name>
<proteinExistence type="predicted"/>
<comment type="caution">
    <text evidence="1">The sequence shown here is derived from an EMBL/GenBank/DDBJ whole genome shotgun (WGS) entry which is preliminary data.</text>
</comment>
<dbReference type="Proteomes" id="UP000526125">
    <property type="component" value="Unassembled WGS sequence"/>
</dbReference>
<gene>
    <name evidence="1" type="ORF">HP552_30980</name>
</gene>
<reference evidence="1 2" key="1">
    <citation type="submission" date="2020-05" db="EMBL/GenBank/DDBJ databases">
        <title>Genome Sequencing of Type Strains.</title>
        <authorList>
            <person name="Lemaire J.F."/>
            <person name="Inderbitzin P."/>
            <person name="Gregorio O.A."/>
            <person name="Collins S.B."/>
            <person name="Wespe N."/>
            <person name="Knight-Connoni V."/>
        </authorList>
    </citation>
    <scope>NUCLEOTIDE SEQUENCE [LARGE SCALE GENOMIC DNA]</scope>
    <source>
        <strain evidence="1 2">LMG 21957</strain>
    </source>
</reference>
<keyword evidence="2" id="KW-1185">Reference proteome</keyword>
<sequence>MESAFFTHQAEICYDGIAYPVSALDLKAVWDCWHVLNDTPAAEHDKPPADRFQVGKGASI</sequence>
<dbReference type="EMBL" id="JABMCB010000203">
    <property type="protein sequence ID" value="NUU79614.1"/>
    <property type="molecule type" value="Genomic_DNA"/>
</dbReference>
<evidence type="ECO:0000313" key="1">
    <source>
        <dbReference type="EMBL" id="NUU79614.1"/>
    </source>
</evidence>
<accession>A0A7Y6EZD5</accession>
<dbReference type="RefSeq" id="WP_175399204.1">
    <property type="nucleotide sequence ID" value="NZ_JABMCB010000203.1"/>
</dbReference>